<dbReference type="SUPFAM" id="SSF69572">
    <property type="entry name" value="Activating enzymes of the ubiquitin-like proteins"/>
    <property type="match status" value="1"/>
</dbReference>
<dbReference type="Gene3D" id="3.40.50.720">
    <property type="entry name" value="NAD(P)-binding Rossmann-like Domain"/>
    <property type="match status" value="1"/>
</dbReference>
<dbReference type="Proteomes" id="UP000558089">
    <property type="component" value="Unassembled WGS sequence"/>
</dbReference>
<dbReference type="EMBL" id="WYET01000003">
    <property type="protein sequence ID" value="NVN18036.1"/>
    <property type="molecule type" value="Genomic_DNA"/>
</dbReference>
<dbReference type="Pfam" id="PF00899">
    <property type="entry name" value="ThiF"/>
    <property type="match status" value="1"/>
</dbReference>
<protein>
    <recommendedName>
        <fullName evidence="5">THIF-type NAD/FAD binding fold domain-containing protein</fullName>
    </recommendedName>
</protein>
<sequence>MELEDLFEHLSKTEKCRIVDAGEYEGLEYPFTKEGQVWEITSEITFKGNFLELVLYLDFPPEFPYKLPKLYIERNIYESLKFIPHVNEDCSICIFDDGLNTVIPKDSLPDFVEFILHRGKKIIKDGDDKSYKETEFKKEFKAYWDLKYSDKDEIFSIGIHSISDHTKEIKAVAFQGKSLAQYHYYLYTDEEDLKKIEAYAQAKKCNTIEMAVLEIEFTKAVPPFQMTYEESLDHIRNNQEKYRTFKQLCKTKSLGEILVVFRNRGVDSVELYGWNYEQLPILPRKISGMRRRPSNFEILSAPGLGKSKLVRRLTFDNLSMERLYIRTSGIVEEESSVLCTGMGSVGSNLIYFLKNLPINKFGLIDPQKLGAENIKRNLLGFSGVNEFKVDVLASFLLDHNPMNEVQKRREHVASVIQIQPDFINSFDIHIVAVGKTMVEEYILTALESGILTKPTVLLWVEPYLASGQVLLINPADAKTTKDLVRDFKYAVVSSEDTSMNSVYLVEGSCQSGYFPYSSTYLTQFLAAVFPFIKEAVLKGIDKSEVYTWVGDKDFLLSRGLVLSDFGKAQSSFSLIKNDIL</sequence>
<reference evidence="3 4" key="1">
    <citation type="submission" date="2020-01" db="EMBL/GenBank/DDBJ databases">
        <title>Draft Genome Analysis of Muricauda sp. HICW Isolated from coastal seawater of PR China.</title>
        <authorList>
            <person name="Chen M.-X."/>
        </authorList>
    </citation>
    <scope>NUCLEOTIDE SEQUENCE [LARGE SCALE GENOMIC DNA]</scope>
    <source>
        <strain evidence="3 4">HICW</strain>
    </source>
</reference>
<evidence type="ECO:0000259" key="1">
    <source>
        <dbReference type="Pfam" id="PF00899"/>
    </source>
</evidence>
<evidence type="ECO:0000313" key="3">
    <source>
        <dbReference type="EMBL" id="NVN18036.1"/>
    </source>
</evidence>
<organism evidence="3 4">
    <name type="scientific">Flagellimonas chongwuensis</name>
    <dbReference type="NCBI Taxonomy" id="2697365"/>
    <lineage>
        <taxon>Bacteria</taxon>
        <taxon>Pseudomonadati</taxon>
        <taxon>Bacteroidota</taxon>
        <taxon>Flavobacteriia</taxon>
        <taxon>Flavobacteriales</taxon>
        <taxon>Flavobacteriaceae</taxon>
        <taxon>Flagellimonas</taxon>
    </lineage>
</organism>
<feature type="domain" description="THIF-type NAD/FAD binding fold" evidence="1">
    <location>
        <begin position="334"/>
        <end position="484"/>
    </location>
</feature>
<name>A0A850NFK0_9FLAO</name>
<feature type="domain" description="Prokaryotic E2 family B" evidence="2">
    <location>
        <begin position="39"/>
        <end position="150"/>
    </location>
</feature>
<dbReference type="Pfam" id="PF14461">
    <property type="entry name" value="Prok-E2_B"/>
    <property type="match status" value="1"/>
</dbReference>
<dbReference type="InterPro" id="IPR000594">
    <property type="entry name" value="ThiF_NAD_FAD-bd"/>
</dbReference>
<evidence type="ECO:0000259" key="2">
    <source>
        <dbReference type="Pfam" id="PF14461"/>
    </source>
</evidence>
<dbReference type="GO" id="GO:0008641">
    <property type="term" value="F:ubiquitin-like modifier activating enzyme activity"/>
    <property type="evidence" value="ECO:0007669"/>
    <property type="project" value="InterPro"/>
</dbReference>
<dbReference type="RefSeq" id="WP_176619839.1">
    <property type="nucleotide sequence ID" value="NZ_WYET01000003.1"/>
</dbReference>
<evidence type="ECO:0008006" key="5">
    <source>
        <dbReference type="Google" id="ProtNLM"/>
    </source>
</evidence>
<dbReference type="InterPro" id="IPR032701">
    <property type="entry name" value="Prok-E2_B_dom"/>
</dbReference>
<comment type="caution">
    <text evidence="3">The sequence shown here is derived from an EMBL/GenBank/DDBJ whole genome shotgun (WGS) entry which is preliminary data.</text>
</comment>
<gene>
    <name evidence="3" type="ORF">GUA46_06770</name>
</gene>
<dbReference type="AlphaFoldDB" id="A0A850NFK0"/>
<proteinExistence type="predicted"/>
<keyword evidence="4" id="KW-1185">Reference proteome</keyword>
<dbReference type="InterPro" id="IPR035985">
    <property type="entry name" value="Ubiquitin-activating_enz"/>
</dbReference>
<evidence type="ECO:0000313" key="4">
    <source>
        <dbReference type="Proteomes" id="UP000558089"/>
    </source>
</evidence>
<accession>A0A850NFK0</accession>